<dbReference type="Gene3D" id="3.30.2390.20">
    <property type="entry name" value="Type VII secretion system EccB, repeat 1 domain"/>
    <property type="match status" value="1"/>
</dbReference>
<dbReference type="InterPro" id="IPR042485">
    <property type="entry name" value="T7SS_EccB_R3"/>
</dbReference>
<proteinExistence type="inferred from homology"/>
<dbReference type="Gene3D" id="2.40.50.910">
    <property type="entry name" value="Type VII secretion system EccB, repeat 3 domain"/>
    <property type="match status" value="1"/>
</dbReference>
<keyword evidence="4 11" id="KW-0812">Transmembrane</keyword>
<keyword evidence="9 11" id="KW-0472">Membrane</keyword>
<dbReference type="EMBL" id="JAGSMN010000310">
    <property type="protein sequence ID" value="MBR7674212.1"/>
    <property type="molecule type" value="Genomic_DNA"/>
</dbReference>
<gene>
    <name evidence="12" type="primary">eccB</name>
    <name evidence="12" type="ORF">KDA82_14530</name>
</gene>
<keyword evidence="8 11" id="KW-1133">Transmembrane helix</keyword>
<dbReference type="GO" id="GO:0005886">
    <property type="term" value="C:plasma membrane"/>
    <property type="evidence" value="ECO:0007669"/>
    <property type="project" value="UniProtKB-SubCell"/>
</dbReference>
<dbReference type="AlphaFoldDB" id="A0A8T4ISJ4"/>
<evidence type="ECO:0000256" key="10">
    <source>
        <dbReference type="SAM" id="MobiDB-lite"/>
    </source>
</evidence>
<dbReference type="PANTHER" id="PTHR40765">
    <property type="entry name" value="ESX-2 SECRETION SYSTEM ATPASE ECCB2"/>
    <property type="match status" value="1"/>
</dbReference>
<feature type="region of interest" description="Disordered" evidence="10">
    <location>
        <begin position="338"/>
        <end position="366"/>
    </location>
</feature>
<organism evidence="12 13">
    <name type="scientific">Streptomyces daliensis</name>
    <dbReference type="NCBI Taxonomy" id="299421"/>
    <lineage>
        <taxon>Bacteria</taxon>
        <taxon>Bacillati</taxon>
        <taxon>Actinomycetota</taxon>
        <taxon>Actinomycetes</taxon>
        <taxon>Kitasatosporales</taxon>
        <taxon>Streptomycetaceae</taxon>
        <taxon>Streptomyces</taxon>
    </lineage>
</organism>
<evidence type="ECO:0000256" key="1">
    <source>
        <dbReference type="ARBA" id="ARBA00004162"/>
    </source>
</evidence>
<feature type="compositionally biased region" description="Polar residues" evidence="10">
    <location>
        <begin position="351"/>
        <end position="366"/>
    </location>
</feature>
<comment type="similarity">
    <text evidence="2">Belongs to the EccB family.</text>
</comment>
<feature type="region of interest" description="Disordered" evidence="10">
    <location>
        <begin position="439"/>
        <end position="511"/>
    </location>
</feature>
<comment type="caution">
    <text evidence="12">The sequence shown here is derived from an EMBL/GenBank/DDBJ whole genome shotgun (WGS) entry which is preliminary data.</text>
</comment>
<dbReference type="GO" id="GO:0005524">
    <property type="term" value="F:ATP binding"/>
    <property type="evidence" value="ECO:0007669"/>
    <property type="project" value="UniProtKB-KW"/>
</dbReference>
<evidence type="ECO:0000256" key="6">
    <source>
        <dbReference type="ARBA" id="ARBA00022801"/>
    </source>
</evidence>
<feature type="compositionally biased region" description="Acidic residues" evidence="10">
    <location>
        <begin position="442"/>
        <end position="451"/>
    </location>
</feature>
<name>A0A8T4ISJ4_9ACTN</name>
<dbReference type="PANTHER" id="PTHR40765:SF2">
    <property type="entry name" value="ESX-2 SECRETION SYSTEM ATPASE ECCB2"/>
    <property type="match status" value="1"/>
</dbReference>
<evidence type="ECO:0000256" key="3">
    <source>
        <dbReference type="ARBA" id="ARBA00022475"/>
    </source>
</evidence>
<dbReference type="Pfam" id="PF05108">
    <property type="entry name" value="T7SS_ESX1_EccB"/>
    <property type="match status" value="1"/>
</dbReference>
<evidence type="ECO:0000256" key="8">
    <source>
        <dbReference type="ARBA" id="ARBA00022989"/>
    </source>
</evidence>
<evidence type="ECO:0000256" key="9">
    <source>
        <dbReference type="ARBA" id="ARBA00023136"/>
    </source>
</evidence>
<dbReference type="GO" id="GO:0016787">
    <property type="term" value="F:hydrolase activity"/>
    <property type="evidence" value="ECO:0007669"/>
    <property type="project" value="UniProtKB-KW"/>
</dbReference>
<dbReference type="NCBIfam" id="TIGR03919">
    <property type="entry name" value="T7SS_EccB"/>
    <property type="match status" value="1"/>
</dbReference>
<keyword evidence="13" id="KW-1185">Reference proteome</keyword>
<evidence type="ECO:0000256" key="11">
    <source>
        <dbReference type="SAM" id="Phobius"/>
    </source>
</evidence>
<evidence type="ECO:0000313" key="12">
    <source>
        <dbReference type="EMBL" id="MBR7674212.1"/>
    </source>
</evidence>
<comment type="subcellular location">
    <subcellularLocation>
        <location evidence="1">Cell membrane</location>
        <topology evidence="1">Single-pass membrane protein</topology>
    </subcellularLocation>
</comment>
<dbReference type="InterPro" id="IPR044857">
    <property type="entry name" value="T7SS_EccB_R1"/>
</dbReference>
<keyword evidence="5" id="KW-0547">Nucleotide-binding</keyword>
<keyword evidence="3" id="KW-1003">Cell membrane</keyword>
<feature type="transmembrane region" description="Helical" evidence="11">
    <location>
        <begin position="40"/>
        <end position="61"/>
    </location>
</feature>
<evidence type="ECO:0000256" key="7">
    <source>
        <dbReference type="ARBA" id="ARBA00022840"/>
    </source>
</evidence>
<feature type="compositionally biased region" description="Polar residues" evidence="10">
    <location>
        <begin position="499"/>
        <end position="511"/>
    </location>
</feature>
<protein>
    <submittedName>
        <fullName evidence="12">Type VII secretion protein EccB</fullName>
    </submittedName>
</protein>
<evidence type="ECO:0000256" key="4">
    <source>
        <dbReference type="ARBA" id="ARBA00022692"/>
    </source>
</evidence>
<accession>A0A8T4ISJ4</accession>
<dbReference type="InterPro" id="IPR007795">
    <property type="entry name" value="T7SS_EccB"/>
</dbReference>
<feature type="compositionally biased region" description="Basic and acidic residues" evidence="10">
    <location>
        <begin position="338"/>
        <end position="350"/>
    </location>
</feature>
<evidence type="ECO:0000256" key="5">
    <source>
        <dbReference type="ARBA" id="ARBA00022741"/>
    </source>
</evidence>
<keyword evidence="6" id="KW-0378">Hydrolase</keyword>
<evidence type="ECO:0000313" key="13">
    <source>
        <dbReference type="Proteomes" id="UP000675554"/>
    </source>
</evidence>
<dbReference type="Proteomes" id="UP000675554">
    <property type="component" value="Unassembled WGS sequence"/>
</dbReference>
<sequence>MASRRDELNAYTFAKKRLVAQFLQPSPTGTEEGAPRPVRAVVPGMVIAVVILAGFGAWGMFKPTAPKGWDTAKEKVIIGSDSTTRYVVLKTNGKKQLHPVLNLASAKLLLDPSKGQVVKVDEKILDSGKLPHGATIGIPYAPDRLPDKAEAESEKTWAVCERPGGSTRAVQKAAFVFADREKDKVEGKNRLRGGELMYVEGPGDKLYVVDKAGKKYPIENDQKLLGAVVGVNKKPQRVSGQWLATLKTGDPIFFPEVGGTPNDPANVPGGQLDDQTNRVGAVLKARSSGQMHYYVVVRGGVMPVSDFTAQLLLSSEQLLDLGQNGEATQVSFGAFSPTEKEFGGTEDWPREQSTSVNPENADTDGRNTFCNVLRDVGEKGGATLSTWAGESFPATLPTGSTSAYVTPGSGQLFRQIQGTAAKDGGLFLVTDTGLRYAMQTNDDTDKDESEIGSDGKKESAEEKARKQQEGGAPARLGYAEVTPAPIPAAWSQFLPTGPRLSTGSAKQPQGS</sequence>
<dbReference type="GO" id="GO:0005576">
    <property type="term" value="C:extracellular region"/>
    <property type="evidence" value="ECO:0007669"/>
    <property type="project" value="TreeGrafter"/>
</dbReference>
<keyword evidence="7" id="KW-0067">ATP-binding</keyword>
<feature type="compositionally biased region" description="Basic and acidic residues" evidence="10">
    <location>
        <begin position="453"/>
        <end position="468"/>
    </location>
</feature>
<reference evidence="12" key="1">
    <citation type="submission" date="2021-04" db="EMBL/GenBank/DDBJ databases">
        <title>Sequencing of actinobacteria type strains.</title>
        <authorList>
            <person name="Nguyen G.-S."/>
            <person name="Wentzel A."/>
        </authorList>
    </citation>
    <scope>NUCLEOTIDE SEQUENCE</scope>
    <source>
        <strain evidence="12">DSM 42095</strain>
    </source>
</reference>
<evidence type="ECO:0000256" key="2">
    <source>
        <dbReference type="ARBA" id="ARBA00008149"/>
    </source>
</evidence>